<reference evidence="1 2" key="1">
    <citation type="submission" date="2014-04" db="EMBL/GenBank/DDBJ databases">
        <title>Draft genome sequence of Pantoea beijingensis strain LMG 27579, an emerging pathogen to Pleurotus eryngii with potential industrial application.</title>
        <authorList>
            <person name="Xu F."/>
            <person name="Liu Y."/>
            <person name="Wang S."/>
            <person name="Yin Y."/>
            <person name="Ma Y."/>
            <person name="Zhao S."/>
            <person name="Rong C."/>
        </authorList>
    </citation>
    <scope>NUCLEOTIDE SEQUENCE [LARGE SCALE GENOMIC DNA]</scope>
    <source>
        <strain evidence="1 2">LMG 27579</strain>
    </source>
</reference>
<accession>A0A443IG03</accession>
<dbReference type="AlphaFoldDB" id="A0A443IG03"/>
<evidence type="ECO:0000313" key="1">
    <source>
        <dbReference type="EMBL" id="RWR03005.1"/>
    </source>
</evidence>
<evidence type="ECO:0000313" key="2">
    <source>
        <dbReference type="Proteomes" id="UP000288794"/>
    </source>
</evidence>
<keyword evidence="2" id="KW-1185">Reference proteome</keyword>
<dbReference type="EMBL" id="JMEE01000006">
    <property type="protein sequence ID" value="RWR03005.1"/>
    <property type="molecule type" value="Genomic_DNA"/>
</dbReference>
<protein>
    <submittedName>
        <fullName evidence="1">LuxR family transcriptional regulator</fullName>
    </submittedName>
</protein>
<dbReference type="Proteomes" id="UP000288794">
    <property type="component" value="Unassembled WGS sequence"/>
</dbReference>
<sequence>MPLFAFAFLQFPIRPIQCQALPLAKTYSLAKMVDMKITIWEGCDLTVEAAIKLFVERSSPYSIFSRRYPILRLIQEVIDPAVAAYVNSLPLSHKDYISGANLGFSEVLKKVDLNVVVQAQRLLLRNFILTLDRQTSLDKCLIATIESLIELVSECASKRPNKSSPAKGVTINSQRKLGFCEFCGNQTEYSQFISEISEYTANDIEFSYHEKLVLSHQYCSNHRPRLTDGQWNPKYRQGKRSSEQFNKELIRLRRQCAKPNKANASSGDRLIDDYFFHWIQSKTLMPADIGELRNIAQRMAESKFSDTKKIILILMHQGFNQSEVAQILTKNYHLPMTRQAVSKALATLRNEFYI</sequence>
<organism evidence="1 2">
    <name type="scientific">[Pantoea] beijingensis</name>
    <dbReference type="NCBI Taxonomy" id="1324864"/>
    <lineage>
        <taxon>Bacteria</taxon>
        <taxon>Pseudomonadati</taxon>
        <taxon>Pseudomonadota</taxon>
        <taxon>Gammaproteobacteria</taxon>
        <taxon>Enterobacterales</taxon>
        <taxon>Erwiniaceae</taxon>
        <taxon>Erwinia</taxon>
    </lineage>
</organism>
<gene>
    <name evidence="1" type="ORF">ED28_05525</name>
</gene>
<name>A0A443IG03_9GAMM</name>
<proteinExistence type="predicted"/>
<comment type="caution">
    <text evidence="1">The sequence shown here is derived from an EMBL/GenBank/DDBJ whole genome shotgun (WGS) entry which is preliminary data.</text>
</comment>